<dbReference type="AlphaFoldDB" id="A0A5E7UQL9"/>
<proteinExistence type="predicted"/>
<organism evidence="1 2">
    <name type="scientific">Pseudomonas fluorescens</name>
    <dbReference type="NCBI Taxonomy" id="294"/>
    <lineage>
        <taxon>Bacteria</taxon>
        <taxon>Pseudomonadati</taxon>
        <taxon>Pseudomonadota</taxon>
        <taxon>Gammaproteobacteria</taxon>
        <taxon>Pseudomonadales</taxon>
        <taxon>Pseudomonadaceae</taxon>
        <taxon>Pseudomonas</taxon>
    </lineage>
</organism>
<evidence type="ECO:0000313" key="1">
    <source>
        <dbReference type="EMBL" id="VVQ11978.1"/>
    </source>
</evidence>
<name>A0A5E7UQL9_PSEFL</name>
<evidence type="ECO:0000313" key="2">
    <source>
        <dbReference type="Proteomes" id="UP000326452"/>
    </source>
</evidence>
<sequence>MQRAPQANTTNHARALRQPLLYIEETANQSLTAVLASKPDEQRSIIAQHKYDEAPCPCAPKPALAGFRTAKTKKAPDC</sequence>
<dbReference type="Proteomes" id="UP000326452">
    <property type="component" value="Unassembled WGS sequence"/>
</dbReference>
<protein>
    <submittedName>
        <fullName evidence="1">Uncharacterized protein</fullName>
    </submittedName>
</protein>
<gene>
    <name evidence="1" type="ORF">PS941_03808</name>
</gene>
<reference evidence="1 2" key="1">
    <citation type="submission" date="2019-09" db="EMBL/GenBank/DDBJ databases">
        <authorList>
            <person name="Chandra G."/>
            <person name="Truman W A."/>
        </authorList>
    </citation>
    <scope>NUCLEOTIDE SEQUENCE [LARGE SCALE GENOMIC DNA]</scope>
    <source>
        <strain evidence="1">PS941</strain>
    </source>
</reference>
<dbReference type="EMBL" id="CABVJC010000007">
    <property type="protein sequence ID" value="VVQ11978.1"/>
    <property type="molecule type" value="Genomic_DNA"/>
</dbReference>
<accession>A0A5E7UQL9</accession>